<reference evidence="2" key="1">
    <citation type="submission" date="2020-05" db="EMBL/GenBank/DDBJ databases">
        <authorList>
            <person name="Chiriac C."/>
            <person name="Salcher M."/>
            <person name="Ghai R."/>
            <person name="Kavagutti S V."/>
        </authorList>
    </citation>
    <scope>NUCLEOTIDE SEQUENCE</scope>
</reference>
<feature type="region of interest" description="Disordered" evidence="1">
    <location>
        <begin position="1"/>
        <end position="23"/>
    </location>
</feature>
<accession>A0A6J6XKY5</accession>
<feature type="compositionally biased region" description="Polar residues" evidence="1">
    <location>
        <begin position="1"/>
        <end position="11"/>
    </location>
</feature>
<gene>
    <name evidence="2" type="ORF">UFOPK3024_00330</name>
</gene>
<evidence type="ECO:0000256" key="1">
    <source>
        <dbReference type="SAM" id="MobiDB-lite"/>
    </source>
</evidence>
<proteinExistence type="predicted"/>
<protein>
    <submittedName>
        <fullName evidence="2">Unannotated protein</fullName>
    </submittedName>
</protein>
<dbReference type="EMBL" id="CAFAAK010000046">
    <property type="protein sequence ID" value="CAB4796274.1"/>
    <property type="molecule type" value="Genomic_DNA"/>
</dbReference>
<organism evidence="2">
    <name type="scientific">freshwater metagenome</name>
    <dbReference type="NCBI Taxonomy" id="449393"/>
    <lineage>
        <taxon>unclassified sequences</taxon>
        <taxon>metagenomes</taxon>
        <taxon>ecological metagenomes</taxon>
    </lineage>
</organism>
<dbReference type="InterPro" id="IPR022062">
    <property type="entry name" value="DUF3618"/>
</dbReference>
<evidence type="ECO:0000313" key="2">
    <source>
        <dbReference type="EMBL" id="CAB4796274.1"/>
    </source>
</evidence>
<dbReference type="AlphaFoldDB" id="A0A6J6XKY5"/>
<name>A0A6J6XKY5_9ZZZZ</name>
<dbReference type="Pfam" id="PF12277">
    <property type="entry name" value="DUF3618"/>
    <property type="match status" value="1"/>
</dbReference>
<sequence>MLMTETTTPASQPAPEPTPEELEAQITAARERLAESVDSLADAANPLALAESGIAKVKDWFVDPETGLRTDRVAKVAGAVVGFVLLRGIVRRGS</sequence>